<proteinExistence type="predicted"/>
<organism evidence="2 3">
    <name type="scientific">Actinoplanes xinjiangensis</name>
    <dbReference type="NCBI Taxonomy" id="512350"/>
    <lineage>
        <taxon>Bacteria</taxon>
        <taxon>Bacillati</taxon>
        <taxon>Actinomycetota</taxon>
        <taxon>Actinomycetes</taxon>
        <taxon>Micromonosporales</taxon>
        <taxon>Micromonosporaceae</taxon>
        <taxon>Actinoplanes</taxon>
    </lineage>
</organism>
<gene>
    <name evidence="2" type="ORF">BC793_105376</name>
</gene>
<sequence length="101" mass="10770">MNTAANRGTPAPTRELDDTDAICPGYGELTAVETPKNQNAEVALMFVREDRLTGDYTADSIGIPRSCSGIGAAQYYPSSSCSGHRILLGRVTVDPSDTSFR</sequence>
<evidence type="ECO:0000256" key="1">
    <source>
        <dbReference type="SAM" id="MobiDB-lite"/>
    </source>
</evidence>
<dbReference type="EMBL" id="QGGR01000005">
    <property type="protein sequence ID" value="PWK49025.1"/>
    <property type="molecule type" value="Genomic_DNA"/>
</dbReference>
<feature type="region of interest" description="Disordered" evidence="1">
    <location>
        <begin position="1"/>
        <end position="20"/>
    </location>
</feature>
<evidence type="ECO:0000313" key="3">
    <source>
        <dbReference type="Proteomes" id="UP000245697"/>
    </source>
</evidence>
<accession>A0A316FLI7</accession>
<dbReference type="RefSeq" id="WP_146246272.1">
    <property type="nucleotide sequence ID" value="NZ_BONA01000036.1"/>
</dbReference>
<reference evidence="2 3" key="1">
    <citation type="submission" date="2018-05" db="EMBL/GenBank/DDBJ databases">
        <title>Genomic Encyclopedia of Archaeal and Bacterial Type Strains, Phase II (KMG-II): from individual species to whole genera.</title>
        <authorList>
            <person name="Goeker M."/>
        </authorList>
    </citation>
    <scope>NUCLEOTIDE SEQUENCE [LARGE SCALE GENOMIC DNA]</scope>
    <source>
        <strain evidence="2 3">DSM 45184</strain>
    </source>
</reference>
<dbReference type="OrthoDB" id="3531939at2"/>
<name>A0A316FLI7_9ACTN</name>
<keyword evidence="3" id="KW-1185">Reference proteome</keyword>
<evidence type="ECO:0000313" key="2">
    <source>
        <dbReference type="EMBL" id="PWK49025.1"/>
    </source>
</evidence>
<dbReference type="Proteomes" id="UP000245697">
    <property type="component" value="Unassembled WGS sequence"/>
</dbReference>
<dbReference type="AlphaFoldDB" id="A0A316FLI7"/>
<comment type="caution">
    <text evidence="2">The sequence shown here is derived from an EMBL/GenBank/DDBJ whole genome shotgun (WGS) entry which is preliminary data.</text>
</comment>
<protein>
    <submittedName>
        <fullName evidence="2">Uncharacterized protein</fullName>
    </submittedName>
</protein>